<comment type="caution">
    <text evidence="4">The sequence shown here is derived from an EMBL/GenBank/DDBJ whole genome shotgun (WGS) entry which is preliminary data.</text>
</comment>
<dbReference type="GO" id="GO:0046872">
    <property type="term" value="F:metal ion binding"/>
    <property type="evidence" value="ECO:0007669"/>
    <property type="project" value="UniProtKB-KW"/>
</dbReference>
<dbReference type="GO" id="GO:0005739">
    <property type="term" value="C:mitochondrion"/>
    <property type="evidence" value="ECO:0007669"/>
    <property type="project" value="TreeGrafter"/>
</dbReference>
<dbReference type="STRING" id="1664694.A0A0N1HVB9"/>
<protein>
    <submittedName>
        <fullName evidence="4">Putative hydrolase</fullName>
    </submittedName>
</protein>
<keyword evidence="4" id="KW-0378">Hydrolase</keyword>
<evidence type="ECO:0000256" key="2">
    <source>
        <dbReference type="ARBA" id="ARBA00022723"/>
    </source>
</evidence>
<accession>A0A0N1HVB9</accession>
<keyword evidence="5" id="KW-1185">Reference proteome</keyword>
<dbReference type="OrthoDB" id="74910at2759"/>
<dbReference type="RefSeq" id="XP_018001150.1">
    <property type="nucleotide sequence ID" value="XM_018148462.1"/>
</dbReference>
<dbReference type="GeneID" id="28740342"/>
<dbReference type="GO" id="GO:0018773">
    <property type="term" value="F:acetylpyruvate hydrolase activity"/>
    <property type="evidence" value="ECO:0007669"/>
    <property type="project" value="TreeGrafter"/>
</dbReference>
<feature type="domain" description="Fumarylacetoacetase-like C-terminal" evidence="3">
    <location>
        <begin position="54"/>
        <end position="246"/>
    </location>
</feature>
<dbReference type="Pfam" id="PF01557">
    <property type="entry name" value="FAA_hydrolase"/>
    <property type="match status" value="1"/>
</dbReference>
<evidence type="ECO:0000313" key="4">
    <source>
        <dbReference type="EMBL" id="KPI41187.1"/>
    </source>
</evidence>
<name>A0A0N1HVB9_9EURO</name>
<dbReference type="AlphaFoldDB" id="A0A0N1HVB9"/>
<evidence type="ECO:0000259" key="3">
    <source>
        <dbReference type="Pfam" id="PF01557"/>
    </source>
</evidence>
<organism evidence="4 5">
    <name type="scientific">Cyphellophora attinorum</name>
    <dbReference type="NCBI Taxonomy" id="1664694"/>
    <lineage>
        <taxon>Eukaryota</taxon>
        <taxon>Fungi</taxon>
        <taxon>Dikarya</taxon>
        <taxon>Ascomycota</taxon>
        <taxon>Pezizomycotina</taxon>
        <taxon>Eurotiomycetes</taxon>
        <taxon>Chaetothyriomycetidae</taxon>
        <taxon>Chaetothyriales</taxon>
        <taxon>Cyphellophoraceae</taxon>
        <taxon>Cyphellophora</taxon>
    </lineage>
</organism>
<gene>
    <name evidence="4" type="ORF">AB675_8046</name>
</gene>
<keyword evidence="2" id="KW-0479">Metal-binding</keyword>
<proteinExistence type="inferred from homology"/>
<comment type="similarity">
    <text evidence="1">Belongs to the FAH family.</text>
</comment>
<dbReference type="InterPro" id="IPR036663">
    <property type="entry name" value="Fumarylacetoacetase_C_sf"/>
</dbReference>
<dbReference type="Proteomes" id="UP000038010">
    <property type="component" value="Unassembled WGS sequence"/>
</dbReference>
<dbReference type="PANTHER" id="PTHR11820">
    <property type="entry name" value="ACYLPYRUVASE"/>
    <property type="match status" value="1"/>
</dbReference>
<dbReference type="VEuPathDB" id="FungiDB:AB675_8046"/>
<reference evidence="4 5" key="1">
    <citation type="submission" date="2015-06" db="EMBL/GenBank/DDBJ databases">
        <title>Draft genome of the ant-associated black yeast Phialophora attae CBS 131958.</title>
        <authorList>
            <person name="Moreno L.F."/>
            <person name="Stielow B.J."/>
            <person name="de Hoog S."/>
            <person name="Vicente V.A."/>
            <person name="Weiss V.A."/>
            <person name="de Vries M."/>
            <person name="Cruz L.M."/>
            <person name="Souza E.M."/>
        </authorList>
    </citation>
    <scope>NUCLEOTIDE SEQUENCE [LARGE SCALE GENOMIC DNA]</scope>
    <source>
        <strain evidence="4 5">CBS 131958</strain>
    </source>
</reference>
<dbReference type="EMBL" id="LFJN01000010">
    <property type="protein sequence ID" value="KPI41187.1"/>
    <property type="molecule type" value="Genomic_DNA"/>
</dbReference>
<sequence length="277" mass="30175">MRASIDKRMHALLRGHGAVQLSRLLGLGSTTQSGSLQSTSSVYWDDCNSDWTDFAIFSDHITELSSARPSQPFFFLKPPSSILLPASGPLIRPKGVSLHHEIELGLIIGPPPSGKSSWKNMPNDASTALSAVSGYLLTIDMTARNVQNEAKKKGLPWSIAKGFDTFLPVSNVIAKEKIPDPHDIEIYLSINGEDKQRDSTNLMLFNIPWMLSDISQVMALEEGDLVLTGTPKGVGPVVAGDKLKCGLLVGGKELEEARLEVECVDQGAEEPYEYRET</sequence>
<dbReference type="Gene3D" id="3.90.850.10">
    <property type="entry name" value="Fumarylacetoacetase-like, C-terminal domain"/>
    <property type="match status" value="1"/>
</dbReference>
<evidence type="ECO:0000313" key="5">
    <source>
        <dbReference type="Proteomes" id="UP000038010"/>
    </source>
</evidence>
<evidence type="ECO:0000256" key="1">
    <source>
        <dbReference type="ARBA" id="ARBA00010211"/>
    </source>
</evidence>
<dbReference type="SUPFAM" id="SSF56529">
    <property type="entry name" value="FAH"/>
    <property type="match status" value="1"/>
</dbReference>
<dbReference type="InterPro" id="IPR011234">
    <property type="entry name" value="Fumarylacetoacetase-like_C"/>
</dbReference>
<dbReference type="PANTHER" id="PTHR11820:SF7">
    <property type="entry name" value="ACYLPYRUVASE FAHD1, MITOCHONDRIAL"/>
    <property type="match status" value="1"/>
</dbReference>